<feature type="transmembrane region" description="Helical" evidence="1">
    <location>
        <begin position="49"/>
        <end position="73"/>
    </location>
</feature>
<dbReference type="Proteomes" id="UP000177349">
    <property type="component" value="Unassembled WGS sequence"/>
</dbReference>
<accession>A0A1G2BQD5</accession>
<proteinExistence type="predicted"/>
<dbReference type="AlphaFoldDB" id="A0A1G2BQD5"/>
<feature type="transmembrane region" description="Helical" evidence="1">
    <location>
        <begin position="85"/>
        <end position="104"/>
    </location>
</feature>
<comment type="caution">
    <text evidence="2">The sequence shown here is derived from an EMBL/GenBank/DDBJ whole genome shotgun (WGS) entry which is preliminary data.</text>
</comment>
<keyword evidence="1" id="KW-1133">Transmembrane helix</keyword>
<keyword evidence="1" id="KW-0472">Membrane</keyword>
<feature type="transmembrane region" description="Helical" evidence="1">
    <location>
        <begin position="110"/>
        <end position="127"/>
    </location>
</feature>
<sequence>MLITISVLSILAISTVVWLANRVLPFVVCPICAGVFLTWMGLLAAHFIMGYQIALIVPALLMGGSVVGIAYQLEKKLRGSSADMLLLWKVFFIPIGFAAAYAVLEQWWTTFLFAFAFLAALSMWFLSSHSTTGPHEETIGDIEKKMEDCC</sequence>
<dbReference type="EMBL" id="MHKN01000055">
    <property type="protein sequence ID" value="OGY90789.1"/>
    <property type="molecule type" value="Genomic_DNA"/>
</dbReference>
<keyword evidence="1" id="KW-0812">Transmembrane</keyword>
<organism evidence="2 3">
    <name type="scientific">Candidatus Komeilibacteria bacterium RIFCSPLOWO2_01_FULL_53_11</name>
    <dbReference type="NCBI Taxonomy" id="1798552"/>
    <lineage>
        <taxon>Bacteria</taxon>
        <taxon>Candidatus Komeiliibacteriota</taxon>
    </lineage>
</organism>
<protein>
    <submittedName>
        <fullName evidence="2">Uncharacterized protein</fullName>
    </submittedName>
</protein>
<evidence type="ECO:0000313" key="3">
    <source>
        <dbReference type="Proteomes" id="UP000177349"/>
    </source>
</evidence>
<evidence type="ECO:0000256" key="1">
    <source>
        <dbReference type="SAM" id="Phobius"/>
    </source>
</evidence>
<gene>
    <name evidence="2" type="ORF">A3B31_02005</name>
</gene>
<name>A0A1G2BQD5_9BACT</name>
<reference evidence="2 3" key="1">
    <citation type="journal article" date="2016" name="Nat. Commun.">
        <title>Thousands of microbial genomes shed light on interconnected biogeochemical processes in an aquifer system.</title>
        <authorList>
            <person name="Anantharaman K."/>
            <person name="Brown C.T."/>
            <person name="Hug L.A."/>
            <person name="Sharon I."/>
            <person name="Castelle C.J."/>
            <person name="Probst A.J."/>
            <person name="Thomas B.C."/>
            <person name="Singh A."/>
            <person name="Wilkins M.J."/>
            <person name="Karaoz U."/>
            <person name="Brodie E.L."/>
            <person name="Williams K.H."/>
            <person name="Hubbard S.S."/>
            <person name="Banfield J.F."/>
        </authorList>
    </citation>
    <scope>NUCLEOTIDE SEQUENCE [LARGE SCALE GENOMIC DNA]</scope>
</reference>
<evidence type="ECO:0000313" key="2">
    <source>
        <dbReference type="EMBL" id="OGY90789.1"/>
    </source>
</evidence>